<dbReference type="Proteomes" id="UP001185863">
    <property type="component" value="Unassembled WGS sequence"/>
</dbReference>
<gene>
    <name evidence="1" type="ORF">R4315_07100</name>
</gene>
<evidence type="ECO:0000313" key="2">
    <source>
        <dbReference type="Proteomes" id="UP001185863"/>
    </source>
</evidence>
<accession>A0AAE4UWY7</accession>
<dbReference type="EMBL" id="JAWLUP010000009">
    <property type="protein sequence ID" value="MDV7264310.1"/>
    <property type="molecule type" value="Genomic_DNA"/>
</dbReference>
<dbReference type="AlphaFoldDB" id="A0AAE4UWY7"/>
<comment type="caution">
    <text evidence="1">The sequence shown here is derived from an EMBL/GenBank/DDBJ whole genome shotgun (WGS) entry which is preliminary data.</text>
</comment>
<reference evidence="1" key="1">
    <citation type="submission" date="2023-10" db="EMBL/GenBank/DDBJ databases">
        <title>Development of a sustainable strategy for remediation of hydrocarbon-contaminated territories based on the waste exchange concept.</title>
        <authorList>
            <person name="Krivoruchko A."/>
        </authorList>
    </citation>
    <scope>NUCLEOTIDE SEQUENCE</scope>
    <source>
        <strain evidence="1">IEGM 68</strain>
    </source>
</reference>
<protein>
    <submittedName>
        <fullName evidence="1">Uncharacterized protein</fullName>
    </submittedName>
</protein>
<sequence>MLFYAFQGTLGEGRPAGGINQRDGHCGLIVATAPLLVWGLVVVPTSI</sequence>
<name>A0AAE4UWY7_9NOCA</name>
<proteinExistence type="predicted"/>
<evidence type="ECO:0000313" key="1">
    <source>
        <dbReference type="EMBL" id="MDV7264310.1"/>
    </source>
</evidence>
<organism evidence="1 2">
    <name type="scientific">Rhodococcus oxybenzonivorans</name>
    <dbReference type="NCBI Taxonomy" id="1990687"/>
    <lineage>
        <taxon>Bacteria</taxon>
        <taxon>Bacillati</taxon>
        <taxon>Actinomycetota</taxon>
        <taxon>Actinomycetes</taxon>
        <taxon>Mycobacteriales</taxon>
        <taxon>Nocardiaceae</taxon>
        <taxon>Rhodococcus</taxon>
    </lineage>
</organism>
<dbReference type="RefSeq" id="WP_213576596.1">
    <property type="nucleotide sequence ID" value="NZ_JAWLUP010000009.1"/>
</dbReference>